<feature type="transmembrane region" description="Helical" evidence="1">
    <location>
        <begin position="41"/>
        <end position="59"/>
    </location>
</feature>
<dbReference type="AlphaFoldDB" id="A0A516NP81"/>
<proteinExistence type="predicted"/>
<keyword evidence="1" id="KW-0812">Transmembrane</keyword>
<organism evidence="2 3">
    <name type="scientific">Nocardia otitidiscaviarum</name>
    <dbReference type="NCBI Taxonomy" id="1823"/>
    <lineage>
        <taxon>Bacteria</taxon>
        <taxon>Bacillati</taxon>
        <taxon>Actinomycetota</taxon>
        <taxon>Actinomycetes</taxon>
        <taxon>Mycobacteriales</taxon>
        <taxon>Nocardiaceae</taxon>
        <taxon>Nocardia</taxon>
    </lineage>
</organism>
<keyword evidence="1" id="KW-1133">Transmembrane helix</keyword>
<evidence type="ECO:0000313" key="2">
    <source>
        <dbReference type="EMBL" id="QDP80694.1"/>
    </source>
</evidence>
<name>A0A516NP81_9NOCA</name>
<evidence type="ECO:0000256" key="1">
    <source>
        <dbReference type="SAM" id="Phobius"/>
    </source>
</evidence>
<keyword evidence="1" id="KW-0472">Membrane</keyword>
<gene>
    <name evidence="2" type="ORF">FOH10_20245</name>
</gene>
<dbReference type="KEGG" id="nod:FOH10_20245"/>
<dbReference type="Proteomes" id="UP000317039">
    <property type="component" value="Chromosome"/>
</dbReference>
<reference evidence="2 3" key="1">
    <citation type="submission" date="2019-07" db="EMBL/GenBank/DDBJ databases">
        <title>Complete Genome Sequence and Methylome Analysis of Nocardia otitidis-caviarum NEB252.</title>
        <authorList>
            <person name="Fomenkov A."/>
            <person name="Anton B.P."/>
            <person name="Vincze T."/>
            <person name="Roberts R.J."/>
        </authorList>
    </citation>
    <scope>NUCLEOTIDE SEQUENCE [LARGE SCALE GENOMIC DNA]</scope>
    <source>
        <strain evidence="2 3">NEB252</strain>
    </source>
</reference>
<dbReference type="GeneID" id="80334693"/>
<feature type="transmembrane region" description="Helical" evidence="1">
    <location>
        <begin position="7"/>
        <end position="29"/>
    </location>
</feature>
<dbReference type="RefSeq" id="WP_143981921.1">
    <property type="nucleotide sequence ID" value="NZ_CP041695.1"/>
</dbReference>
<protein>
    <submittedName>
        <fullName evidence="2">Transcriptional regulator</fullName>
    </submittedName>
</protein>
<accession>A0A516NP81</accession>
<evidence type="ECO:0000313" key="3">
    <source>
        <dbReference type="Proteomes" id="UP000317039"/>
    </source>
</evidence>
<sequence length="135" mass="14757">MPDKRRLTLVGAVLSAAAAMLLLLGWLAWGRGSGYGVDDNPGYVLLFPVFAGFFLWGLVRFRAMERDAALTEGNPLSDREIRKIPAGLLPARGAAASDTDRAMDAYNRYLAELNARELQHHLRAAGLDVFAGDRK</sequence>
<dbReference type="EMBL" id="CP041695">
    <property type="protein sequence ID" value="QDP80694.1"/>
    <property type="molecule type" value="Genomic_DNA"/>
</dbReference>